<sequence length="144" mass="15577">MTHERQPPFNDAAEREWALQEQAARADRLGLSPHGDAKLQSYRVVARALRQPLDEELPADFAAEVAAQVHRTADAQLELWLSVALLGLLGAMLLGVVVTYSQLWLAFARTLTMASGLSNPWLLALLAGLALPASLGKLSPRKSG</sequence>
<keyword evidence="1" id="KW-0472">Membrane</keyword>
<keyword evidence="1" id="KW-0812">Transmembrane</keyword>
<evidence type="ECO:0000313" key="2">
    <source>
        <dbReference type="EMBL" id="MBM7132072.1"/>
    </source>
</evidence>
<feature type="transmembrane region" description="Helical" evidence="1">
    <location>
        <begin position="120"/>
        <end position="138"/>
    </location>
</feature>
<dbReference type="EMBL" id="JADIKF010000040">
    <property type="protein sequence ID" value="MBM7132072.1"/>
    <property type="molecule type" value="Genomic_DNA"/>
</dbReference>
<feature type="transmembrane region" description="Helical" evidence="1">
    <location>
        <begin position="79"/>
        <end position="100"/>
    </location>
</feature>
<evidence type="ECO:0000313" key="3">
    <source>
        <dbReference type="Proteomes" id="UP001430193"/>
    </source>
</evidence>
<reference evidence="2" key="1">
    <citation type="submission" date="2020-10" db="EMBL/GenBank/DDBJ databases">
        <title>Phylogeny of dyella-like bacteria.</title>
        <authorList>
            <person name="Fu J."/>
        </authorList>
    </citation>
    <scope>NUCLEOTIDE SEQUENCE</scope>
    <source>
        <strain evidence="2">DHON07</strain>
    </source>
</reference>
<comment type="caution">
    <text evidence="2">The sequence shown here is derived from an EMBL/GenBank/DDBJ whole genome shotgun (WGS) entry which is preliminary data.</text>
</comment>
<dbReference type="RefSeq" id="WP_204633601.1">
    <property type="nucleotide sequence ID" value="NZ_BSOC01000001.1"/>
</dbReference>
<gene>
    <name evidence="2" type="ORF">ISS99_21290</name>
</gene>
<keyword evidence="1" id="KW-1133">Transmembrane helix</keyword>
<name>A0ABS2KMQ8_9GAMM</name>
<accession>A0ABS2KMQ8</accession>
<protein>
    <submittedName>
        <fullName evidence="2">Uncharacterized protein</fullName>
    </submittedName>
</protein>
<evidence type="ECO:0000256" key="1">
    <source>
        <dbReference type="SAM" id="Phobius"/>
    </source>
</evidence>
<organism evidence="2 3">
    <name type="scientific">Dyella mobilis</name>
    <dbReference type="NCBI Taxonomy" id="1849582"/>
    <lineage>
        <taxon>Bacteria</taxon>
        <taxon>Pseudomonadati</taxon>
        <taxon>Pseudomonadota</taxon>
        <taxon>Gammaproteobacteria</taxon>
        <taxon>Lysobacterales</taxon>
        <taxon>Rhodanobacteraceae</taxon>
        <taxon>Dyella</taxon>
    </lineage>
</organism>
<keyword evidence="3" id="KW-1185">Reference proteome</keyword>
<dbReference type="Proteomes" id="UP001430193">
    <property type="component" value="Unassembled WGS sequence"/>
</dbReference>
<proteinExistence type="predicted"/>